<evidence type="ECO:0000256" key="1">
    <source>
        <dbReference type="ARBA" id="ARBA00022722"/>
    </source>
</evidence>
<evidence type="ECO:0000313" key="8">
    <source>
        <dbReference type="Proteomes" id="UP000248544"/>
    </source>
</evidence>
<keyword evidence="8" id="KW-1185">Reference proteome</keyword>
<evidence type="ECO:0000256" key="4">
    <source>
        <dbReference type="ARBA" id="ARBA00022801"/>
    </source>
</evidence>
<keyword evidence="3 7" id="KW-0255">Endonuclease</keyword>
<evidence type="ECO:0000256" key="3">
    <source>
        <dbReference type="ARBA" id="ARBA00022759"/>
    </source>
</evidence>
<keyword evidence="6" id="KW-0051">Antiviral defense</keyword>
<evidence type="ECO:0000256" key="5">
    <source>
        <dbReference type="ARBA" id="ARBA00022842"/>
    </source>
</evidence>
<evidence type="ECO:0000313" key="7">
    <source>
        <dbReference type="EMBL" id="PZG30108.1"/>
    </source>
</evidence>
<dbReference type="InterPro" id="IPR021127">
    <property type="entry name" value="CRISPR_associated_Cas2"/>
</dbReference>
<gene>
    <name evidence="7" type="ORF">C1I98_31400</name>
</gene>
<reference evidence="7 8" key="1">
    <citation type="submission" date="2018-01" db="EMBL/GenBank/DDBJ databases">
        <title>Draft genome sequence of Sphaerisporangium sp. 7K107.</title>
        <authorList>
            <person name="Sahin N."/>
            <person name="Saygin H."/>
            <person name="Ay H."/>
        </authorList>
    </citation>
    <scope>NUCLEOTIDE SEQUENCE [LARGE SCALE GENOMIC DNA]</scope>
    <source>
        <strain evidence="7 8">7K107</strain>
    </source>
</reference>
<protein>
    <submittedName>
        <fullName evidence="7">CRISPR-associated endonuclease Cas2</fullName>
    </submittedName>
</protein>
<dbReference type="GO" id="GO:0004521">
    <property type="term" value="F:RNA endonuclease activity"/>
    <property type="evidence" value="ECO:0007669"/>
    <property type="project" value="InterPro"/>
</dbReference>
<feature type="non-terminal residue" evidence="7">
    <location>
        <position position="1"/>
    </location>
</feature>
<keyword evidence="1" id="KW-0540">Nuclease</keyword>
<dbReference type="EMBL" id="POUA01000358">
    <property type="protein sequence ID" value="PZG30108.1"/>
    <property type="molecule type" value="Genomic_DNA"/>
</dbReference>
<dbReference type="GO" id="GO:0043571">
    <property type="term" value="P:maintenance of CRISPR repeat elements"/>
    <property type="evidence" value="ECO:0007669"/>
    <property type="project" value="InterPro"/>
</dbReference>
<evidence type="ECO:0000256" key="6">
    <source>
        <dbReference type="ARBA" id="ARBA00023118"/>
    </source>
</evidence>
<accession>A0A2W2FZL8</accession>
<dbReference type="AlphaFoldDB" id="A0A2W2FZL8"/>
<organism evidence="7 8">
    <name type="scientific">Spongiactinospora gelatinilytica</name>
    <dbReference type="NCBI Taxonomy" id="2666298"/>
    <lineage>
        <taxon>Bacteria</taxon>
        <taxon>Bacillati</taxon>
        <taxon>Actinomycetota</taxon>
        <taxon>Actinomycetes</taxon>
        <taxon>Streptosporangiales</taxon>
        <taxon>Streptosporangiaceae</taxon>
        <taxon>Spongiactinospora</taxon>
    </lineage>
</organism>
<comment type="caution">
    <text evidence="7">The sequence shown here is derived from an EMBL/GenBank/DDBJ whole genome shotgun (WGS) entry which is preliminary data.</text>
</comment>
<dbReference type="CDD" id="cd09725">
    <property type="entry name" value="Cas2_I_II_III"/>
    <property type="match status" value="1"/>
</dbReference>
<keyword evidence="4" id="KW-0378">Hydrolase</keyword>
<proteinExistence type="predicted"/>
<evidence type="ECO:0000256" key="2">
    <source>
        <dbReference type="ARBA" id="ARBA00022723"/>
    </source>
</evidence>
<sequence>PSPQSAIKQHIDPSHDSVLIYRTQGPHHIQTELIGQPLGNTDPIL</sequence>
<keyword evidence="5" id="KW-0460">Magnesium</keyword>
<dbReference type="Proteomes" id="UP000248544">
    <property type="component" value="Unassembled WGS sequence"/>
</dbReference>
<keyword evidence="2" id="KW-0479">Metal-binding</keyword>
<name>A0A2W2FZL8_9ACTN</name>